<protein>
    <submittedName>
        <fullName evidence="1">Uncharacterized protein</fullName>
    </submittedName>
</protein>
<organism evidence="1 2">
    <name type="scientific">Nocardia iowensis</name>
    <dbReference type="NCBI Taxonomy" id="204891"/>
    <lineage>
        <taxon>Bacteria</taxon>
        <taxon>Bacillati</taxon>
        <taxon>Actinomycetota</taxon>
        <taxon>Actinomycetes</taxon>
        <taxon>Mycobacteriales</taxon>
        <taxon>Nocardiaceae</taxon>
        <taxon>Nocardia</taxon>
    </lineage>
</organism>
<dbReference type="RefSeq" id="WP_218469623.1">
    <property type="nucleotide sequence ID" value="NZ_BAABJN010000011.1"/>
</dbReference>
<reference evidence="1 2" key="1">
    <citation type="submission" date="2021-07" db="EMBL/GenBank/DDBJ databases">
        <title>Whole Genome Sequence of Nocardia Iowensis.</title>
        <authorList>
            <person name="Lamm A."/>
            <person name="Collins-Fairclough A.M."/>
            <person name="Bunk B."/>
            <person name="Sproer C."/>
        </authorList>
    </citation>
    <scope>NUCLEOTIDE SEQUENCE [LARGE SCALE GENOMIC DNA]</scope>
    <source>
        <strain evidence="1 2">NRRL 5646</strain>
    </source>
</reference>
<accession>A0ABX8RJZ3</accession>
<evidence type="ECO:0000313" key="1">
    <source>
        <dbReference type="EMBL" id="QXN88740.1"/>
    </source>
</evidence>
<name>A0ABX8RJZ3_NOCIO</name>
<dbReference type="Proteomes" id="UP000694257">
    <property type="component" value="Chromosome"/>
</dbReference>
<sequence>MKARNIARGRLYWVLSDIRHMLRNLRPPEGQSYPVRYELGWGWTVRSNHGWRRFPMVTPPLHWTRRIPADAQTAAEDWAMDCMGIS</sequence>
<proteinExistence type="predicted"/>
<evidence type="ECO:0000313" key="2">
    <source>
        <dbReference type="Proteomes" id="UP000694257"/>
    </source>
</evidence>
<keyword evidence="2" id="KW-1185">Reference proteome</keyword>
<gene>
    <name evidence="1" type="ORF">KV110_24470</name>
</gene>
<dbReference type="EMBL" id="CP078145">
    <property type="protein sequence ID" value="QXN88740.1"/>
    <property type="molecule type" value="Genomic_DNA"/>
</dbReference>